<dbReference type="HAMAP" id="MF_02043">
    <property type="entry name" value="DusC_subfam"/>
    <property type="match status" value="1"/>
</dbReference>
<dbReference type="InterPro" id="IPR032886">
    <property type="entry name" value="DusC"/>
</dbReference>
<dbReference type="GO" id="GO:0000049">
    <property type="term" value="F:tRNA binding"/>
    <property type="evidence" value="ECO:0007669"/>
    <property type="project" value="UniProtKB-UniRule"/>
</dbReference>
<evidence type="ECO:0000256" key="4">
    <source>
        <dbReference type="ARBA" id="ARBA00022643"/>
    </source>
</evidence>
<dbReference type="PROSITE" id="PS01136">
    <property type="entry name" value="UPF0034"/>
    <property type="match status" value="1"/>
</dbReference>
<comment type="similarity">
    <text evidence="10">Belongs to the dus family.</text>
</comment>
<keyword evidence="4 9" id="KW-0288">FMN</keyword>
<dbReference type="EC" id="1.3.1.-" evidence="9"/>
<dbReference type="CDD" id="cd02801">
    <property type="entry name" value="DUS_like_FMN"/>
    <property type="match status" value="1"/>
</dbReference>
<comment type="catalytic activity">
    <reaction evidence="9">
        <text>5,6-dihydrouridine(16) in tRNA + NAD(+) = uridine(16) in tRNA + NADH + H(+)</text>
        <dbReference type="Rhea" id="RHEA:53380"/>
        <dbReference type="Rhea" id="RHEA-COMP:13543"/>
        <dbReference type="Rhea" id="RHEA-COMP:13544"/>
        <dbReference type="ChEBI" id="CHEBI:15378"/>
        <dbReference type="ChEBI" id="CHEBI:57540"/>
        <dbReference type="ChEBI" id="CHEBI:57945"/>
        <dbReference type="ChEBI" id="CHEBI:65315"/>
        <dbReference type="ChEBI" id="CHEBI:74443"/>
    </reaction>
</comment>
<feature type="site" description="Interacts with tRNA; defines subfamily-specific binding signature" evidence="9">
    <location>
        <position position="279"/>
    </location>
</feature>
<dbReference type="Proteomes" id="UP000244173">
    <property type="component" value="Chromosome"/>
</dbReference>
<comment type="caution">
    <text evidence="9">Lacks conserved residue(s) required for the propagation of feature annotation.</text>
</comment>
<name>A0A2S0PCK5_9NEIS</name>
<evidence type="ECO:0000259" key="13">
    <source>
        <dbReference type="Pfam" id="PF01207"/>
    </source>
</evidence>
<dbReference type="InterPro" id="IPR001269">
    <property type="entry name" value="DUS_fam"/>
</dbReference>
<evidence type="ECO:0000256" key="2">
    <source>
        <dbReference type="ARBA" id="ARBA00022555"/>
    </source>
</evidence>
<keyword evidence="7 9" id="KW-0694">RNA-binding</keyword>
<reference evidence="14 15" key="1">
    <citation type="submission" date="2018-04" db="EMBL/GenBank/DDBJ databases">
        <title>Denitrifier Microvirgula.</title>
        <authorList>
            <person name="Anderson E."/>
            <person name="Jang J."/>
            <person name="Ishii S."/>
        </authorList>
    </citation>
    <scope>NUCLEOTIDE SEQUENCE [LARGE SCALE GENOMIC DNA]</scope>
    <source>
        <strain evidence="14 15">BE2.4</strain>
    </source>
</reference>
<dbReference type="STRING" id="1122240.GCA_000620105_01450"/>
<feature type="site" description="Interacts with tRNA; defines subfamily-specific binding signature" evidence="9">
    <location>
        <position position="303"/>
    </location>
</feature>
<dbReference type="AlphaFoldDB" id="A0A2S0PCK5"/>
<dbReference type="RefSeq" id="WP_107889735.1">
    <property type="nucleotide sequence ID" value="NZ_CP028519.1"/>
</dbReference>
<gene>
    <name evidence="9" type="primary">dusC</name>
    <name evidence="14" type="ORF">DAI18_14195</name>
</gene>
<feature type="binding site" evidence="9">
    <location>
        <begin position="199"/>
        <end position="201"/>
    </location>
    <ligand>
        <name>FMN</name>
        <dbReference type="ChEBI" id="CHEBI:58210"/>
    </ligand>
</feature>
<accession>A0A2S0PCK5</accession>
<evidence type="ECO:0000256" key="5">
    <source>
        <dbReference type="ARBA" id="ARBA00022694"/>
    </source>
</evidence>
<comment type="similarity">
    <text evidence="9">Belongs to the Dus family. DusC subfamily.</text>
</comment>
<feature type="site" description="Interacts with tRNA" evidence="9">
    <location>
        <position position="95"/>
    </location>
</feature>
<dbReference type="InterPro" id="IPR042270">
    <property type="entry name" value="DusC_C"/>
</dbReference>
<evidence type="ECO:0000313" key="15">
    <source>
        <dbReference type="Proteomes" id="UP000244173"/>
    </source>
</evidence>
<evidence type="ECO:0000256" key="7">
    <source>
        <dbReference type="ARBA" id="ARBA00022884"/>
    </source>
</evidence>
<keyword evidence="2 9" id="KW-0820">tRNA-binding</keyword>
<keyword evidence="6 9" id="KW-0521">NADP</keyword>
<feature type="binding site" evidence="9 12">
    <location>
        <begin position="223"/>
        <end position="224"/>
    </location>
    <ligand>
        <name>FMN</name>
        <dbReference type="ChEBI" id="CHEBI:58210"/>
    </ligand>
</feature>
<feature type="active site" description="Proton donor" evidence="9 11">
    <location>
        <position position="98"/>
    </location>
</feature>
<dbReference type="EMBL" id="CP028519">
    <property type="protein sequence ID" value="AVY95063.1"/>
    <property type="molecule type" value="Genomic_DNA"/>
</dbReference>
<dbReference type="Gene3D" id="3.20.20.70">
    <property type="entry name" value="Aldolase class I"/>
    <property type="match status" value="1"/>
</dbReference>
<evidence type="ECO:0000256" key="9">
    <source>
        <dbReference type="HAMAP-Rule" id="MF_02043"/>
    </source>
</evidence>
<comment type="function">
    <text evidence="9">Catalyzes the synthesis of 5,6-dihydrouridine (D), a modified base found in the D-loop of most tRNAs, via the reduction of the C5-C6 double bond in target uridines. Specifically modifies U16 in tRNAs.</text>
</comment>
<sequence length="322" mass="35321">MQIALAPMEGLVDAPMRELITDMGGVDWCVTEFVRVTDSALPWPTFRRLAPEHAGDWRTRAGVPVRLQLLGSDPERLAENALRAVSLGAPVIDLNFGCPAPTVNKHRGGAALLQEPALMQRIVGTVRQALPANVPLTAKMRLGFADTSLTFDCAQALEDGGAAAITVHARTKLDGYRPPAHWEWIARIRERVSVPVIANGEVWTVDDWRRIRAVSGCEDVMIGRGLVARPDLARQIRAAANGEEVEPLPWADMLVRIAAFAERLYAADPDGQYLPARLKQWLKLLRLPSGWPDEAGRLFDDIRPLKTAAACRQWLAAATAGR</sequence>
<feature type="domain" description="DUS-like FMN-binding" evidence="13">
    <location>
        <begin position="5"/>
        <end position="249"/>
    </location>
</feature>
<proteinExistence type="inferred from homology"/>
<evidence type="ECO:0000313" key="14">
    <source>
        <dbReference type="EMBL" id="AVY95063.1"/>
    </source>
</evidence>
<dbReference type="KEGG" id="maer:DAI18_14195"/>
<dbReference type="InterPro" id="IPR035587">
    <property type="entry name" value="DUS-like_FMN-bd"/>
</dbReference>
<dbReference type="InterPro" id="IPR018517">
    <property type="entry name" value="tRNA_hU_synthase_CS"/>
</dbReference>
<dbReference type="PANTHER" id="PTHR11082">
    <property type="entry name" value="TRNA-DIHYDROURIDINE SYNTHASE"/>
    <property type="match status" value="1"/>
</dbReference>
<comment type="catalytic activity">
    <reaction evidence="9">
        <text>5,6-dihydrouridine(16) in tRNA + NADP(+) = uridine(16) in tRNA + NADPH + H(+)</text>
        <dbReference type="Rhea" id="RHEA:53376"/>
        <dbReference type="Rhea" id="RHEA-COMP:13543"/>
        <dbReference type="Rhea" id="RHEA-COMP:13544"/>
        <dbReference type="ChEBI" id="CHEBI:15378"/>
        <dbReference type="ChEBI" id="CHEBI:57783"/>
        <dbReference type="ChEBI" id="CHEBI:58349"/>
        <dbReference type="ChEBI" id="CHEBI:65315"/>
        <dbReference type="ChEBI" id="CHEBI:74443"/>
    </reaction>
</comment>
<comment type="cofactor">
    <cofactor evidence="1 9 10 12">
        <name>FMN</name>
        <dbReference type="ChEBI" id="CHEBI:58210"/>
    </cofactor>
</comment>
<evidence type="ECO:0000256" key="10">
    <source>
        <dbReference type="PIRNR" id="PIRNR006621"/>
    </source>
</evidence>
<feature type="site" description="Interacts with tRNA; defines subfamily-specific binding signature" evidence="9">
    <location>
        <position position="35"/>
    </location>
</feature>
<dbReference type="GO" id="GO:0050660">
    <property type="term" value="F:flavin adenine dinucleotide binding"/>
    <property type="evidence" value="ECO:0007669"/>
    <property type="project" value="InterPro"/>
</dbReference>
<dbReference type="Pfam" id="PF01207">
    <property type="entry name" value="Dus"/>
    <property type="match status" value="1"/>
</dbReference>
<feature type="site" description="Interacts with tRNA; defines subfamily-specific binding signature" evidence="9">
    <location>
        <position position="277"/>
    </location>
</feature>
<evidence type="ECO:0000256" key="12">
    <source>
        <dbReference type="PIRSR" id="PIRSR006621-2"/>
    </source>
</evidence>
<feature type="binding site" evidence="12">
    <location>
        <position position="168"/>
    </location>
    <ligand>
        <name>FMN</name>
        <dbReference type="ChEBI" id="CHEBI:58210"/>
    </ligand>
</feature>
<keyword evidence="5 9" id="KW-0819">tRNA processing</keyword>
<evidence type="ECO:0000256" key="11">
    <source>
        <dbReference type="PIRSR" id="PIRSR006621-1"/>
    </source>
</evidence>
<dbReference type="OrthoDB" id="5289281at2"/>
<protein>
    <recommendedName>
        <fullName evidence="9">tRNA-dihydrouridine(16) synthase</fullName>
        <ecNumber evidence="9">1.3.1.-</ecNumber>
    </recommendedName>
    <alternativeName>
        <fullName evidence="9">U16-specific dihydrouridine synthase</fullName>
        <shortName evidence="9">U16-specific Dus</shortName>
    </alternativeName>
    <alternativeName>
        <fullName evidence="9">tRNA-dihydrouridine synthase C</fullName>
    </alternativeName>
</protein>
<feature type="binding site" evidence="9 12">
    <location>
        <position position="68"/>
    </location>
    <ligand>
        <name>FMN</name>
        <dbReference type="ChEBI" id="CHEBI:58210"/>
    </ligand>
</feature>
<dbReference type="PANTHER" id="PTHR11082:SF26">
    <property type="entry name" value="TRNA-DIHYDROURIDINE(16) SYNTHASE"/>
    <property type="match status" value="1"/>
</dbReference>
<evidence type="ECO:0000256" key="1">
    <source>
        <dbReference type="ARBA" id="ARBA00001917"/>
    </source>
</evidence>
<keyword evidence="15" id="KW-1185">Reference proteome</keyword>
<keyword evidence="12" id="KW-0547">Nucleotide-binding</keyword>
<feature type="site" description="Interacts with tRNA" evidence="9">
    <location>
        <position position="176"/>
    </location>
</feature>
<evidence type="ECO:0000256" key="6">
    <source>
        <dbReference type="ARBA" id="ARBA00022857"/>
    </source>
</evidence>
<feature type="binding site" evidence="9 12">
    <location>
        <position position="139"/>
    </location>
    <ligand>
        <name>FMN</name>
        <dbReference type="ChEBI" id="CHEBI:58210"/>
    </ligand>
</feature>
<dbReference type="GO" id="GO:0010181">
    <property type="term" value="F:FMN binding"/>
    <property type="evidence" value="ECO:0007669"/>
    <property type="project" value="UniProtKB-UniRule"/>
</dbReference>
<dbReference type="InterPro" id="IPR013785">
    <property type="entry name" value="Aldolase_TIM"/>
</dbReference>
<dbReference type="Gene3D" id="1.20.225.30">
    <property type="entry name" value="Dihydrouridine synthase, C-terminal recognition domain"/>
    <property type="match status" value="1"/>
</dbReference>
<organism evidence="14 15">
    <name type="scientific">Microvirgula aerodenitrificans</name>
    <dbReference type="NCBI Taxonomy" id="57480"/>
    <lineage>
        <taxon>Bacteria</taxon>
        <taxon>Pseudomonadati</taxon>
        <taxon>Pseudomonadota</taxon>
        <taxon>Betaproteobacteria</taxon>
        <taxon>Neisseriales</taxon>
        <taxon>Aquaspirillaceae</taxon>
        <taxon>Microvirgula</taxon>
    </lineage>
</organism>
<dbReference type="SUPFAM" id="SSF51395">
    <property type="entry name" value="FMN-linked oxidoreductases"/>
    <property type="match status" value="1"/>
</dbReference>
<keyword evidence="8 9" id="KW-0560">Oxidoreductase</keyword>
<dbReference type="PIRSF" id="PIRSF006621">
    <property type="entry name" value="Dus"/>
    <property type="match status" value="1"/>
</dbReference>
<evidence type="ECO:0000256" key="8">
    <source>
        <dbReference type="ARBA" id="ARBA00023002"/>
    </source>
</evidence>
<evidence type="ECO:0000256" key="3">
    <source>
        <dbReference type="ARBA" id="ARBA00022630"/>
    </source>
</evidence>
<keyword evidence="3 9" id="KW-0285">Flavoprotein</keyword>
<dbReference type="GO" id="GO:0102262">
    <property type="term" value="F:tRNA-dihydrouridine16 synthase activity"/>
    <property type="evidence" value="ECO:0007669"/>
    <property type="project" value="RHEA"/>
</dbReference>